<proteinExistence type="inferred from homology"/>
<feature type="transmembrane region" description="Helical" evidence="9">
    <location>
        <begin position="304"/>
        <end position="324"/>
    </location>
</feature>
<dbReference type="PANTHER" id="PTHR42703">
    <property type="entry name" value="NADH DEHYDROGENASE"/>
    <property type="match status" value="1"/>
</dbReference>
<evidence type="ECO:0000256" key="9">
    <source>
        <dbReference type="SAM" id="Phobius"/>
    </source>
</evidence>
<evidence type="ECO:0000256" key="5">
    <source>
        <dbReference type="ARBA" id="ARBA00022692"/>
    </source>
</evidence>
<feature type="transmembrane region" description="Helical" evidence="9">
    <location>
        <begin position="32"/>
        <end position="52"/>
    </location>
</feature>
<dbReference type="Pfam" id="PF00361">
    <property type="entry name" value="Proton_antipo_M"/>
    <property type="match status" value="1"/>
</dbReference>
<dbReference type="PRINTS" id="PR01437">
    <property type="entry name" value="NUOXDRDTASE4"/>
</dbReference>
<evidence type="ECO:0000256" key="7">
    <source>
        <dbReference type="ARBA" id="ARBA00023136"/>
    </source>
</evidence>
<evidence type="ECO:0000256" key="2">
    <source>
        <dbReference type="ARBA" id="ARBA00004651"/>
    </source>
</evidence>
<name>A0ABW9Y556_9RHOB</name>
<sequence length="506" mass="52748">MGHWIIAPVALPAIVAALIVLVMRHDLMLQRVFSVAATLALAGIAGALLMAASQNPPEIYLLGNWPAPFGIVLMLDRLSALMLVLTSLLALAVQFYAISTDWDSRGKHFHALFLFQMMGLNGAFLTGDAFNLFVFFEVLLIASYGLMIHGAGRDRLRAGVQYIAFNLIASTLFLFALATLYAVTGTLNMADLAARIADLPEGEAGLIRVAAVLMLAVFAIKGALVPLQFWLPGTYANAPGPVAALFAIMTKVGAYAILRTTTLIFPPETAATGSMVADLMLPAALVTLAVGSVGILGATTLPRLAAFAGIASMGTLFTAFSAFTPQATAAGLYYLLHSTLATAAIFLIADLVADRRGNGSLTAQPRIAQQGLIAGLFFSNAIALAGMPPLSGFLGKLLVLDALRADAALIWTVILVSSFLMVLGFGRAGSVLFWKSHAVGDAAEPDHRPEPLAFVAVGGLLAGLVALTVFAGPVMGWLEGTAAALHAPDAYIAANQLPPPGVIEGN</sequence>
<comment type="caution">
    <text evidence="11">The sequence shown here is derived from an EMBL/GenBank/DDBJ whole genome shotgun (WGS) entry which is preliminary data.</text>
</comment>
<feature type="transmembrane region" description="Helical" evidence="9">
    <location>
        <begin position="410"/>
        <end position="434"/>
    </location>
</feature>
<evidence type="ECO:0000259" key="10">
    <source>
        <dbReference type="Pfam" id="PF00361"/>
    </source>
</evidence>
<keyword evidence="4" id="KW-1003">Cell membrane</keyword>
<dbReference type="InterPro" id="IPR003918">
    <property type="entry name" value="NADH_UbQ_OxRdtase"/>
</dbReference>
<keyword evidence="12" id="KW-1185">Reference proteome</keyword>
<comment type="function">
    <text evidence="1">NDH-1 shuttles electrons from NADH, via FMN and iron-sulfur (Fe-S) centers, to quinones in the respiratory chain. The immediate electron acceptor for the enzyme in this species is believed to be ubiquinone. Couples the redox reaction to proton translocation (for every two electrons transferred, four hydrogen ions are translocated across the cytoplasmic membrane), and thus conserves the redox energy in a proton gradient.</text>
</comment>
<keyword evidence="7 9" id="KW-0472">Membrane</keyword>
<evidence type="ECO:0000256" key="4">
    <source>
        <dbReference type="ARBA" id="ARBA00022475"/>
    </source>
</evidence>
<feature type="transmembrane region" description="Helical" evidence="9">
    <location>
        <begin position="204"/>
        <end position="230"/>
    </location>
</feature>
<evidence type="ECO:0000256" key="3">
    <source>
        <dbReference type="ARBA" id="ARBA00005346"/>
    </source>
</evidence>
<protein>
    <submittedName>
        <fullName evidence="11">Monovalent cation/H+ antiporter subunit D</fullName>
    </submittedName>
</protein>
<dbReference type="NCBIfam" id="NF009309">
    <property type="entry name" value="PRK12666.1"/>
    <property type="match status" value="1"/>
</dbReference>
<accession>A0ABW9Y556</accession>
<dbReference type="InterPro" id="IPR001750">
    <property type="entry name" value="ND/Mrp_TM"/>
</dbReference>
<dbReference type="InterPro" id="IPR050586">
    <property type="entry name" value="CPA3_Na-H_Antiporter_D"/>
</dbReference>
<keyword evidence="5 8" id="KW-0812">Transmembrane</keyword>
<feature type="domain" description="NADH:quinone oxidoreductase/Mrp antiporter transmembrane" evidence="10">
    <location>
        <begin position="128"/>
        <end position="419"/>
    </location>
</feature>
<comment type="subcellular location">
    <subcellularLocation>
        <location evidence="2">Cell membrane</location>
        <topology evidence="2">Multi-pass membrane protein</topology>
    </subcellularLocation>
    <subcellularLocation>
        <location evidence="8">Membrane</location>
        <topology evidence="8">Multi-pass membrane protein</topology>
    </subcellularLocation>
</comment>
<dbReference type="Proteomes" id="UP001517376">
    <property type="component" value="Unassembled WGS sequence"/>
</dbReference>
<feature type="transmembrane region" description="Helical" evidence="9">
    <location>
        <begin position="78"/>
        <end position="97"/>
    </location>
</feature>
<feature type="transmembrane region" description="Helical" evidence="9">
    <location>
        <begin position="163"/>
        <end position="184"/>
    </location>
</feature>
<feature type="transmembrane region" description="Helical" evidence="9">
    <location>
        <begin position="6"/>
        <end position="23"/>
    </location>
</feature>
<evidence type="ECO:0000256" key="1">
    <source>
        <dbReference type="ARBA" id="ARBA00002378"/>
    </source>
</evidence>
<feature type="transmembrane region" description="Helical" evidence="9">
    <location>
        <begin position="279"/>
        <end position="297"/>
    </location>
</feature>
<dbReference type="PANTHER" id="PTHR42703:SF1">
    <property type="entry name" value="NA(+)_H(+) ANTIPORTER SUBUNIT D1"/>
    <property type="match status" value="1"/>
</dbReference>
<dbReference type="RefSeq" id="WP_161767314.1">
    <property type="nucleotide sequence ID" value="NZ_JAAATW010000002.1"/>
</dbReference>
<evidence type="ECO:0000313" key="11">
    <source>
        <dbReference type="EMBL" id="NBE07671.1"/>
    </source>
</evidence>
<evidence type="ECO:0000313" key="12">
    <source>
        <dbReference type="Proteomes" id="UP001517376"/>
    </source>
</evidence>
<organism evidence="11 12">
    <name type="scientific">Paragemmobacter ruber</name>
    <dbReference type="NCBI Taxonomy" id="1985673"/>
    <lineage>
        <taxon>Bacteria</taxon>
        <taxon>Pseudomonadati</taxon>
        <taxon>Pseudomonadota</taxon>
        <taxon>Alphaproteobacteria</taxon>
        <taxon>Rhodobacterales</taxon>
        <taxon>Paracoccaceae</taxon>
        <taxon>Paragemmobacter</taxon>
    </lineage>
</organism>
<gene>
    <name evidence="11" type="ORF">GU920_08995</name>
</gene>
<reference evidence="12" key="1">
    <citation type="submission" date="2020-01" db="EMBL/GenBank/DDBJ databases">
        <title>Sphingomonas sp. strain CSW-10.</title>
        <authorList>
            <person name="Chen W.-M."/>
        </authorList>
    </citation>
    <scope>NUCLEOTIDE SEQUENCE [LARGE SCALE GENOMIC DNA]</scope>
    <source>
        <strain evidence="12">CCP-1</strain>
    </source>
</reference>
<feature type="transmembrane region" description="Helical" evidence="9">
    <location>
        <begin position="454"/>
        <end position="478"/>
    </location>
</feature>
<evidence type="ECO:0000256" key="8">
    <source>
        <dbReference type="RuleBase" id="RU000320"/>
    </source>
</evidence>
<feature type="transmembrane region" description="Helical" evidence="9">
    <location>
        <begin position="242"/>
        <end position="259"/>
    </location>
</feature>
<evidence type="ECO:0000256" key="6">
    <source>
        <dbReference type="ARBA" id="ARBA00022989"/>
    </source>
</evidence>
<feature type="transmembrane region" description="Helical" evidence="9">
    <location>
        <begin position="330"/>
        <end position="352"/>
    </location>
</feature>
<comment type="similarity">
    <text evidence="3">Belongs to the CPA3 antiporters (TC 2.A.63) subunit D family.</text>
</comment>
<dbReference type="EMBL" id="JAAATW010000002">
    <property type="protein sequence ID" value="NBE07671.1"/>
    <property type="molecule type" value="Genomic_DNA"/>
</dbReference>
<keyword evidence="6 9" id="KW-1133">Transmembrane helix</keyword>
<feature type="transmembrane region" description="Helical" evidence="9">
    <location>
        <begin position="372"/>
        <end position="390"/>
    </location>
</feature>